<dbReference type="RefSeq" id="WP_150510794.1">
    <property type="nucleotide sequence ID" value="NZ_BMSQ01000004.1"/>
</dbReference>
<evidence type="ECO:0000256" key="1">
    <source>
        <dbReference type="ARBA" id="ARBA00022723"/>
    </source>
</evidence>
<evidence type="ECO:0000313" key="4">
    <source>
        <dbReference type="Proteomes" id="UP000326505"/>
    </source>
</evidence>
<dbReference type="EMBL" id="JACHJD010000003">
    <property type="protein sequence ID" value="MBB5103112.1"/>
    <property type="molecule type" value="Genomic_DNA"/>
</dbReference>
<sequence>MTSADPHPLEAVAERAYVAYLDHLWSCPRCGMSWRGKPCGAGKYLRGNLRAWRTAVRRLCPPRAG</sequence>
<evidence type="ECO:0000313" key="5">
    <source>
        <dbReference type="Proteomes" id="UP000549009"/>
    </source>
</evidence>
<dbReference type="GO" id="GO:0046872">
    <property type="term" value="F:metal ion binding"/>
    <property type="evidence" value="ECO:0007669"/>
    <property type="project" value="UniProtKB-KW"/>
</dbReference>
<evidence type="ECO:0000313" key="2">
    <source>
        <dbReference type="EMBL" id="MBB5103112.1"/>
    </source>
</evidence>
<gene>
    <name evidence="3" type="ORF">CP982_13775</name>
    <name evidence="2" type="ORF">FHS40_002165</name>
</gene>
<reference evidence="2 5" key="2">
    <citation type="submission" date="2020-08" db="EMBL/GenBank/DDBJ databases">
        <title>Genomic Encyclopedia of Type Strains, Phase III (KMG-III): the genomes of soil and plant-associated and newly described type strains.</title>
        <authorList>
            <person name="Whitman W."/>
        </authorList>
    </citation>
    <scope>NUCLEOTIDE SEQUENCE [LARGE SCALE GENOMIC DNA]</scope>
    <source>
        <strain evidence="2 5">CECT 3146</strain>
    </source>
</reference>
<name>A0A5P2X5G9_STRST</name>
<keyword evidence="1" id="KW-0479">Metal-binding</keyword>
<proteinExistence type="predicted"/>
<dbReference type="AlphaFoldDB" id="A0A5P2X5G9"/>
<keyword evidence="5" id="KW-1185">Reference proteome</keyword>
<dbReference type="KEGG" id="sspb:CP982_13775"/>
<organism evidence="3 4">
    <name type="scientific">Streptomyces spectabilis</name>
    <dbReference type="NCBI Taxonomy" id="68270"/>
    <lineage>
        <taxon>Bacteria</taxon>
        <taxon>Bacillati</taxon>
        <taxon>Actinomycetota</taxon>
        <taxon>Actinomycetes</taxon>
        <taxon>Kitasatosporales</taxon>
        <taxon>Streptomycetaceae</taxon>
        <taxon>Streptomyces</taxon>
    </lineage>
</organism>
<reference evidence="3 4" key="1">
    <citation type="submission" date="2017-09" db="EMBL/GenBank/DDBJ databases">
        <authorList>
            <person name="Lee N."/>
            <person name="Cho B.-K."/>
        </authorList>
    </citation>
    <scope>NUCLEOTIDE SEQUENCE [LARGE SCALE GENOMIC DNA]</scope>
    <source>
        <strain evidence="3 4">ATCC 27465</strain>
    </source>
</reference>
<evidence type="ECO:0008006" key="6">
    <source>
        <dbReference type="Google" id="ProtNLM"/>
    </source>
</evidence>
<accession>A0A5P2X5G9</accession>
<dbReference type="Proteomes" id="UP000326505">
    <property type="component" value="Chromosome"/>
</dbReference>
<dbReference type="Proteomes" id="UP000549009">
    <property type="component" value="Unassembled WGS sequence"/>
</dbReference>
<evidence type="ECO:0000313" key="3">
    <source>
        <dbReference type="EMBL" id="QEV59671.1"/>
    </source>
</evidence>
<dbReference type="EMBL" id="CP023690">
    <property type="protein sequence ID" value="QEV59671.1"/>
    <property type="molecule type" value="Genomic_DNA"/>
</dbReference>
<dbReference type="PROSITE" id="PS00202">
    <property type="entry name" value="RUBREDOXIN"/>
    <property type="match status" value="1"/>
</dbReference>
<protein>
    <recommendedName>
        <fullName evidence="6">Transposase</fullName>
    </recommendedName>
</protein>
<dbReference type="InterPro" id="IPR018527">
    <property type="entry name" value="Rubredoxin_Fe_BS"/>
</dbReference>